<dbReference type="AlphaFoldDB" id="A0A6A5VWY6"/>
<keyword evidence="2" id="KW-1185">Reference proteome</keyword>
<evidence type="ECO:0000313" key="1">
    <source>
        <dbReference type="EMBL" id="KAF1994262.1"/>
    </source>
</evidence>
<proteinExistence type="predicted"/>
<reference evidence="1" key="1">
    <citation type="journal article" date="2020" name="Stud. Mycol.">
        <title>101 Dothideomycetes genomes: a test case for predicting lifestyles and emergence of pathogens.</title>
        <authorList>
            <person name="Haridas S."/>
            <person name="Albert R."/>
            <person name="Binder M."/>
            <person name="Bloem J."/>
            <person name="Labutti K."/>
            <person name="Salamov A."/>
            <person name="Andreopoulos B."/>
            <person name="Baker S."/>
            <person name="Barry K."/>
            <person name="Bills G."/>
            <person name="Bluhm B."/>
            <person name="Cannon C."/>
            <person name="Castanera R."/>
            <person name="Culley D."/>
            <person name="Daum C."/>
            <person name="Ezra D."/>
            <person name="Gonzalez J."/>
            <person name="Henrissat B."/>
            <person name="Kuo A."/>
            <person name="Liang C."/>
            <person name="Lipzen A."/>
            <person name="Lutzoni F."/>
            <person name="Magnuson J."/>
            <person name="Mondo S."/>
            <person name="Nolan M."/>
            <person name="Ohm R."/>
            <person name="Pangilinan J."/>
            <person name="Park H.-J."/>
            <person name="Ramirez L."/>
            <person name="Alfaro M."/>
            <person name="Sun H."/>
            <person name="Tritt A."/>
            <person name="Yoshinaga Y."/>
            <person name="Zwiers L.-H."/>
            <person name="Turgeon B."/>
            <person name="Goodwin S."/>
            <person name="Spatafora J."/>
            <person name="Crous P."/>
            <person name="Grigoriev I."/>
        </authorList>
    </citation>
    <scope>NUCLEOTIDE SEQUENCE</scope>
    <source>
        <strain evidence="1">CBS 123094</strain>
    </source>
</reference>
<organism evidence="1 2">
    <name type="scientific">Amniculicola lignicola CBS 123094</name>
    <dbReference type="NCBI Taxonomy" id="1392246"/>
    <lineage>
        <taxon>Eukaryota</taxon>
        <taxon>Fungi</taxon>
        <taxon>Dikarya</taxon>
        <taxon>Ascomycota</taxon>
        <taxon>Pezizomycotina</taxon>
        <taxon>Dothideomycetes</taxon>
        <taxon>Pleosporomycetidae</taxon>
        <taxon>Pleosporales</taxon>
        <taxon>Amniculicolaceae</taxon>
        <taxon>Amniculicola</taxon>
    </lineage>
</organism>
<dbReference type="EMBL" id="ML977665">
    <property type="protein sequence ID" value="KAF1994262.1"/>
    <property type="molecule type" value="Genomic_DNA"/>
</dbReference>
<dbReference type="Proteomes" id="UP000799779">
    <property type="component" value="Unassembled WGS sequence"/>
</dbReference>
<gene>
    <name evidence="1" type="ORF">P154DRAFT_624834</name>
</gene>
<evidence type="ECO:0000313" key="2">
    <source>
        <dbReference type="Proteomes" id="UP000799779"/>
    </source>
</evidence>
<sequence>MFGYSHMLETFYPPSSGQPPLDYPSSTTGISEAIIAANSHISTAPYGIHRSTESFVEKTETLGSTGTVHSKLIEASPSAHALTDQIYTRPTITSRLYQGSSLNTSSPCETWIASPASESKWYNDISTASVLTDHYPTHVSSGSYSLNSTTSMQTAVHSTDTTTTVNSFTSTSATSTFSSLPPNITDGISFETIIPTSCKNLASAIATLEPHTFTLQDTSFSNPITAYSHADGSVAPLLGIEAGGNEFLWDLSDPSRIIIITSFVIIVINESGLEITKADCSQTLLILIPNFLSLLQNQGNSSPGRRDVVTISKRANAFFTVLLTLKDDCGTTLTTDLSPEVFAGEIPCGVSFVPELDLYSANCTYSDSDTCQSDLQNVVTAVLTGTVASTIFFIPGALQVLLGLLRILPALSAFLGSNPITVPLTLIGALGLLANAWSAGSDPFLPWSSRSLGEFPDLGVVGAIAPSRGNCHSGSSCALFNATGYTGVFCPDDPTDTRGALCPHAAWLETTIDPPLVAGNPYVFEMWTNVQKQTGPTVTTDGKPAPFTFSTCGIGAYTAGAKIAARRLNMNIADVGKWVLTSVPFVATEEMGLATLVVGMRCILGFGFEAKLDTVVIRPDDEA</sequence>
<accession>A0A6A5VWY6</accession>
<name>A0A6A5VWY6_9PLEO</name>
<protein>
    <submittedName>
        <fullName evidence="1">Uncharacterized protein</fullName>
    </submittedName>
</protein>